<dbReference type="InterPro" id="IPR003594">
    <property type="entry name" value="HATPase_dom"/>
</dbReference>
<dbReference type="InterPro" id="IPR004358">
    <property type="entry name" value="Sig_transdc_His_kin-like_C"/>
</dbReference>
<dbReference type="InterPro" id="IPR036890">
    <property type="entry name" value="HATPase_C_sf"/>
</dbReference>
<dbReference type="GO" id="GO:0000160">
    <property type="term" value="P:phosphorelay signal transduction system"/>
    <property type="evidence" value="ECO:0007669"/>
    <property type="project" value="UniProtKB-KW"/>
</dbReference>
<dbReference type="Gene3D" id="3.30.450.20">
    <property type="entry name" value="PAS domain"/>
    <property type="match status" value="2"/>
</dbReference>
<dbReference type="InterPro" id="IPR005467">
    <property type="entry name" value="His_kinase_dom"/>
</dbReference>
<dbReference type="SMART" id="SM00091">
    <property type="entry name" value="PAS"/>
    <property type="match status" value="2"/>
</dbReference>
<feature type="modified residue" description="4-aspartylphosphate" evidence="8">
    <location>
        <position position="52"/>
    </location>
</feature>
<feature type="domain" description="PAC" evidence="12">
    <location>
        <begin position="219"/>
        <end position="271"/>
    </location>
</feature>
<evidence type="ECO:0000256" key="6">
    <source>
        <dbReference type="ARBA" id="ARBA00022840"/>
    </source>
</evidence>
<keyword evidence="8" id="KW-0597">Phosphoprotein</keyword>
<dbReference type="InParanoid" id="A0A0D2JT31"/>
<dbReference type="EC" id="2.7.13.3" evidence="2"/>
<feature type="domain" description="Histidine kinase" evidence="9">
    <location>
        <begin position="545"/>
        <end position="802"/>
    </location>
</feature>
<dbReference type="Pfam" id="PF00072">
    <property type="entry name" value="Response_reg"/>
    <property type="match status" value="1"/>
</dbReference>
<evidence type="ECO:0000313" key="13">
    <source>
        <dbReference type="EMBL" id="KIX12635.1"/>
    </source>
</evidence>
<dbReference type="SMART" id="SM00387">
    <property type="entry name" value="HATPase_c"/>
    <property type="match status" value="1"/>
</dbReference>
<dbReference type="InterPro" id="IPR000700">
    <property type="entry name" value="PAS-assoc_C"/>
</dbReference>
<comment type="caution">
    <text evidence="13">The sequence shown here is derived from an EMBL/GenBank/DDBJ whole genome shotgun (WGS) entry which is preliminary data.</text>
</comment>
<evidence type="ECO:0000259" key="10">
    <source>
        <dbReference type="PROSITE" id="PS50110"/>
    </source>
</evidence>
<keyword evidence="5" id="KW-0418">Kinase</keyword>
<comment type="catalytic activity">
    <reaction evidence="1">
        <text>ATP + protein L-histidine = ADP + protein N-phospho-L-histidine.</text>
        <dbReference type="EC" id="2.7.13.3"/>
    </reaction>
</comment>
<dbReference type="Gene3D" id="1.10.287.130">
    <property type="match status" value="1"/>
</dbReference>
<dbReference type="NCBIfam" id="TIGR00229">
    <property type="entry name" value="sensory_box"/>
    <property type="match status" value="2"/>
</dbReference>
<dbReference type="Pfam" id="PF13426">
    <property type="entry name" value="PAS_9"/>
    <property type="match status" value="2"/>
</dbReference>
<evidence type="ECO:0000256" key="1">
    <source>
        <dbReference type="ARBA" id="ARBA00000085"/>
    </source>
</evidence>
<dbReference type="InterPro" id="IPR035965">
    <property type="entry name" value="PAS-like_dom_sf"/>
</dbReference>
<dbReference type="STRING" id="1429043.X474_18695"/>
<keyword evidence="7" id="KW-0902">Two-component regulatory system</keyword>
<evidence type="ECO:0000256" key="2">
    <source>
        <dbReference type="ARBA" id="ARBA00012438"/>
    </source>
</evidence>
<dbReference type="Gene3D" id="3.40.50.2300">
    <property type="match status" value="1"/>
</dbReference>
<keyword evidence="14" id="KW-1185">Reference proteome</keyword>
<dbReference type="CDD" id="cd00130">
    <property type="entry name" value="PAS"/>
    <property type="match status" value="2"/>
</dbReference>
<evidence type="ECO:0000256" key="7">
    <source>
        <dbReference type="ARBA" id="ARBA00023012"/>
    </source>
</evidence>
<organism evidence="13 14">
    <name type="scientific">Dethiosulfatarculus sandiegensis</name>
    <dbReference type="NCBI Taxonomy" id="1429043"/>
    <lineage>
        <taxon>Bacteria</taxon>
        <taxon>Pseudomonadati</taxon>
        <taxon>Thermodesulfobacteriota</taxon>
        <taxon>Desulfarculia</taxon>
        <taxon>Desulfarculales</taxon>
        <taxon>Desulfarculaceae</taxon>
        <taxon>Dethiosulfatarculus</taxon>
    </lineage>
</organism>
<dbReference type="SUPFAM" id="SSF55785">
    <property type="entry name" value="PYP-like sensor domain (PAS domain)"/>
    <property type="match status" value="2"/>
</dbReference>
<evidence type="ECO:0000256" key="4">
    <source>
        <dbReference type="ARBA" id="ARBA00022741"/>
    </source>
</evidence>
<dbReference type="PROSITE" id="PS50109">
    <property type="entry name" value="HIS_KIN"/>
    <property type="match status" value="1"/>
</dbReference>
<evidence type="ECO:0000256" key="3">
    <source>
        <dbReference type="ARBA" id="ARBA00022679"/>
    </source>
</evidence>
<name>A0A0D2JT31_9BACT</name>
<feature type="domain" description="Response regulatory" evidence="10">
    <location>
        <begin position="3"/>
        <end position="117"/>
    </location>
</feature>
<dbReference type="SUPFAM" id="SSF55874">
    <property type="entry name" value="ATPase domain of HSP90 chaperone/DNA topoisomerase II/histidine kinase"/>
    <property type="match status" value="1"/>
</dbReference>
<keyword evidence="6" id="KW-0067">ATP-binding</keyword>
<dbReference type="SMART" id="SM00448">
    <property type="entry name" value="REC"/>
    <property type="match status" value="1"/>
</dbReference>
<dbReference type="Proteomes" id="UP000032233">
    <property type="component" value="Unassembled WGS sequence"/>
</dbReference>
<dbReference type="PRINTS" id="PR00344">
    <property type="entry name" value="BCTRLSENSOR"/>
</dbReference>
<dbReference type="PROSITE" id="PS50113">
    <property type="entry name" value="PAC"/>
    <property type="match status" value="1"/>
</dbReference>
<dbReference type="GO" id="GO:0005524">
    <property type="term" value="F:ATP binding"/>
    <property type="evidence" value="ECO:0007669"/>
    <property type="project" value="UniProtKB-KW"/>
</dbReference>
<keyword evidence="4" id="KW-0547">Nucleotide-binding</keyword>
<dbReference type="InterPro" id="IPR001789">
    <property type="entry name" value="Sig_transdc_resp-reg_receiver"/>
</dbReference>
<dbReference type="PROSITE" id="PS50110">
    <property type="entry name" value="RESPONSE_REGULATORY"/>
    <property type="match status" value="1"/>
</dbReference>
<proteinExistence type="predicted"/>
<dbReference type="SUPFAM" id="SSF52172">
    <property type="entry name" value="CheY-like"/>
    <property type="match status" value="1"/>
</dbReference>
<dbReference type="EMBL" id="AZAC01000029">
    <property type="protein sequence ID" value="KIX12635.1"/>
    <property type="molecule type" value="Genomic_DNA"/>
</dbReference>
<keyword evidence="3" id="KW-0808">Transferase</keyword>
<reference evidence="13 14" key="1">
    <citation type="submission" date="2013-11" db="EMBL/GenBank/DDBJ databases">
        <title>Metagenomic analysis of a methanogenic consortium involved in long chain n-alkane degradation.</title>
        <authorList>
            <person name="Davidova I.A."/>
            <person name="Callaghan A.V."/>
            <person name="Wawrik B."/>
            <person name="Pruitt S."/>
            <person name="Marks C."/>
            <person name="Duncan K.E."/>
            <person name="Suflita J.M."/>
        </authorList>
    </citation>
    <scope>NUCLEOTIDE SEQUENCE [LARGE SCALE GENOMIC DNA]</scope>
    <source>
        <strain evidence="13 14">SPR</strain>
    </source>
</reference>
<protein>
    <recommendedName>
        <fullName evidence="2">histidine kinase</fullName>
        <ecNumber evidence="2">2.7.13.3</ecNumber>
    </recommendedName>
</protein>
<dbReference type="InterPro" id="IPR011006">
    <property type="entry name" value="CheY-like_superfamily"/>
</dbReference>
<dbReference type="InterPro" id="IPR001610">
    <property type="entry name" value="PAC"/>
</dbReference>
<evidence type="ECO:0000313" key="14">
    <source>
        <dbReference type="Proteomes" id="UP000032233"/>
    </source>
</evidence>
<dbReference type="InterPro" id="IPR000014">
    <property type="entry name" value="PAS"/>
</dbReference>
<dbReference type="GO" id="GO:0004673">
    <property type="term" value="F:protein histidine kinase activity"/>
    <property type="evidence" value="ECO:0007669"/>
    <property type="project" value="UniProtKB-EC"/>
</dbReference>
<dbReference type="Pfam" id="PF02518">
    <property type="entry name" value="HATPase_c"/>
    <property type="match status" value="1"/>
</dbReference>
<dbReference type="AlphaFoldDB" id="A0A0D2JT31"/>
<dbReference type="CDD" id="cd00156">
    <property type="entry name" value="REC"/>
    <property type="match status" value="1"/>
</dbReference>
<feature type="domain" description="PAS" evidence="11">
    <location>
        <begin position="405"/>
        <end position="459"/>
    </location>
</feature>
<evidence type="ECO:0000259" key="12">
    <source>
        <dbReference type="PROSITE" id="PS50113"/>
    </source>
</evidence>
<evidence type="ECO:0000259" key="9">
    <source>
        <dbReference type="PROSITE" id="PS50109"/>
    </source>
</evidence>
<dbReference type="PANTHER" id="PTHR43065">
    <property type="entry name" value="SENSOR HISTIDINE KINASE"/>
    <property type="match status" value="1"/>
</dbReference>
<dbReference type="Gene3D" id="3.30.565.10">
    <property type="entry name" value="Histidine kinase-like ATPase, C-terminal domain"/>
    <property type="match status" value="1"/>
</dbReference>
<dbReference type="PANTHER" id="PTHR43065:SF46">
    <property type="entry name" value="C4-DICARBOXYLATE TRANSPORT SENSOR PROTEIN DCTB"/>
    <property type="match status" value="1"/>
</dbReference>
<dbReference type="RefSeq" id="WP_052515328.1">
    <property type="nucleotide sequence ID" value="NZ_AZAC01000029.1"/>
</dbReference>
<dbReference type="PROSITE" id="PS50112">
    <property type="entry name" value="PAS"/>
    <property type="match status" value="2"/>
</dbReference>
<gene>
    <name evidence="13" type="ORF">X474_18695</name>
</gene>
<evidence type="ECO:0000256" key="8">
    <source>
        <dbReference type="PROSITE-ProRule" id="PRU00169"/>
    </source>
</evidence>
<dbReference type="SMART" id="SM00086">
    <property type="entry name" value="PAC"/>
    <property type="match status" value="2"/>
</dbReference>
<evidence type="ECO:0000259" key="11">
    <source>
        <dbReference type="PROSITE" id="PS50112"/>
    </source>
</evidence>
<dbReference type="OrthoDB" id="9769169at2"/>
<feature type="domain" description="PAS" evidence="11">
    <location>
        <begin position="147"/>
        <end position="201"/>
    </location>
</feature>
<accession>A0A0D2JT31</accession>
<sequence length="803" mass="90499">MAKILIVDGEIHERELIHEFLQSEGHLCHLAWDSVSALAALDHSEYDLMLLDLNLKDETGLDLLSHVQERPNSPAVVIITAIDDPVMAGQAFNLGAYDYRTKPVKQGELLICVESCLRRKRLLHKAKRQKTQLENLLSQRTKDLTESQERFSELVEAMSEGLSIVDKKGRHSYVNQAYCHMLGYTQEELYQRSIRKIADPEVLKIITHDIKQKPDIPNRNYELTMYRKNGEKVYTLVSPKPFFDEQHEYQGSFAIITNITERKKAEQASKKMASDLAQRVRELTCLNTVLEILNKRSRPKEELLNETLKAILPAFREPEQLEAKIILNGNQYATAEGEFEGSTIEAPLRIEDKENGKLEVTYPQKTGQHAAKKFSNEEKSLIKAVAQMLESALKAKQVRDQVVENEERLRAVVDTAREGIITVDKKGIIVSWNQGATQVFGYEPEQALGKQVAMLVPDNVLTYLIQIRDQALQDLEKQYVRHLRNITGIKKNKEEFPLELSLASWQTRDGTFYTGIVRDLTEAKQMERQLLQAQKLESIGQLAAGIAHEINTPIQFVGDNLRFLEESVNDLLSVLGATQKAYEKVCSDNSAPDWVKRQQSLLQETDLAYLTEEMPLAIRQSLEGTERVAEIVRAMKAFSHPGPKERSYVDINQAITNTVTIARNEWKYVAECKLNLDPNLPLVPVLPGEFNQVILNLVVNAAQAISEAQESNSVQQGTITLTTLGTPEFAQIRVKDNGVGIEPEFKDRVFDPFYTTKPVGKGTGQGLAIVYDVVVNKHGGKISLSTLPGKGAEFLLELPLEPQ</sequence>
<evidence type="ECO:0000256" key="5">
    <source>
        <dbReference type="ARBA" id="ARBA00022777"/>
    </source>
</evidence>